<dbReference type="GO" id="GO:0005886">
    <property type="term" value="C:plasma membrane"/>
    <property type="evidence" value="ECO:0007669"/>
    <property type="project" value="InterPro"/>
</dbReference>
<feature type="domain" description="Cadherin" evidence="13">
    <location>
        <begin position="422"/>
        <end position="513"/>
    </location>
</feature>
<dbReference type="Gene3D" id="2.60.40.60">
    <property type="entry name" value="Cadherins"/>
    <property type="match status" value="7"/>
</dbReference>
<keyword evidence="5" id="KW-0677">Repeat</keyword>
<keyword evidence="10" id="KW-1015">Disulfide bond</keyword>
<reference evidence="14 15" key="1">
    <citation type="submission" date="2015-09" db="EMBL/GenBank/DDBJ databases">
        <title>Draft genome of the parasitic nematode Teladorsagia circumcincta isolate WARC Sus (inbred).</title>
        <authorList>
            <person name="Mitreva M."/>
        </authorList>
    </citation>
    <scope>NUCLEOTIDE SEQUENCE [LARGE SCALE GENOMIC DNA]</scope>
    <source>
        <strain evidence="14 15">S</strain>
    </source>
</reference>
<accession>A0A2G9UG21</accession>
<keyword evidence="6 12" id="KW-0106">Calcium</keyword>
<feature type="domain" description="Cadherin" evidence="13">
    <location>
        <begin position="213"/>
        <end position="324"/>
    </location>
</feature>
<keyword evidence="4" id="KW-0732">Signal</keyword>
<evidence type="ECO:0000256" key="10">
    <source>
        <dbReference type="ARBA" id="ARBA00023157"/>
    </source>
</evidence>
<dbReference type="InterPro" id="IPR002126">
    <property type="entry name" value="Cadherin-like_dom"/>
</dbReference>
<sequence>MGSPDGSAISAISATDSDVGYGGLVRYSLWDDYFSIDFNTGIIRVAGDLSELLPPGAASVPHNLEVMAYDEGSPRKSSKATVKVVIRDVNNNAPQFEEHWYRIHVSEDTKVGTALLKLTATDDDGDENGRVGYRLAGGHGDYVRVDERSVSFTFFPSLIGVICFWMYQENFISHGNICSYAVIAFDHGSPSQISAVNLTIGVDDVNDNAPFCVEPVTTVRIPEDYPDGAMVGCLAASDPDVGQNARLRFSIEAEENGIAPPFKIDHRTGCVFIHSPHQPLDFQRRPVYNLTIDVGDNGETVLSTTCSMVIELEDVDENLHPPEFDDIALEASVYENMPIGTDVLSVKATDQDSPTALLDYNIVGGNGMAFFAIDSSGTIRTSRVLDREEQSAYWLTIEASDSPQARVAKTGVLHVFVRNIVVVKIDATDGDDIDSKSPSSLHYKISKGDPQSFFRIDPHTGYITTSGSRRLDRETQREHELWVAVCDSGEPQLCSSVPVVVTVDDVNDNAPTFTQPIFHHSVPAGVAGKVSRVFASDIDTGKNAELFYNITDGDPKFSIDGNGYISTSVPMKPDEVAALTIQATDRGLPAQMTQTRAILTAIAAPQRAKGSVNRAPQFAKGASRKVPVSDADQVTVELSRSPTSRPMFSAQHYKTQISEKTAIGTQIYTVRARSNDMSRTSKPLVYGIHSVEDTGMEDKLRVEPSYVYIFIACFPFVTIEH</sequence>
<dbReference type="SMART" id="SM00112">
    <property type="entry name" value="CA"/>
    <property type="match status" value="6"/>
</dbReference>
<feature type="domain" description="Cadherin" evidence="13">
    <location>
        <begin position="97"/>
        <end position="212"/>
    </location>
</feature>
<evidence type="ECO:0000256" key="3">
    <source>
        <dbReference type="ARBA" id="ARBA00022692"/>
    </source>
</evidence>
<dbReference type="PROSITE" id="PS00232">
    <property type="entry name" value="CADHERIN_1"/>
    <property type="match status" value="2"/>
</dbReference>
<evidence type="ECO:0000256" key="1">
    <source>
        <dbReference type="ARBA" id="ARBA00004167"/>
    </source>
</evidence>
<evidence type="ECO:0000313" key="14">
    <source>
        <dbReference type="EMBL" id="PIO69113.1"/>
    </source>
</evidence>
<feature type="domain" description="Cadherin" evidence="13">
    <location>
        <begin position="3"/>
        <end position="96"/>
    </location>
</feature>
<evidence type="ECO:0000256" key="5">
    <source>
        <dbReference type="ARBA" id="ARBA00022737"/>
    </source>
</evidence>
<dbReference type="SUPFAM" id="SSF49313">
    <property type="entry name" value="Cadherin-like"/>
    <property type="match status" value="6"/>
</dbReference>
<dbReference type="PROSITE" id="PS50268">
    <property type="entry name" value="CADHERIN_2"/>
    <property type="match status" value="6"/>
</dbReference>
<evidence type="ECO:0000256" key="9">
    <source>
        <dbReference type="ARBA" id="ARBA00023136"/>
    </source>
</evidence>
<dbReference type="GO" id="GO:0007156">
    <property type="term" value="P:homophilic cell adhesion via plasma membrane adhesion molecules"/>
    <property type="evidence" value="ECO:0007669"/>
    <property type="project" value="InterPro"/>
</dbReference>
<keyword evidence="2" id="KW-0245">EGF-like domain</keyword>
<proteinExistence type="predicted"/>
<evidence type="ECO:0000256" key="2">
    <source>
        <dbReference type="ARBA" id="ARBA00022536"/>
    </source>
</evidence>
<dbReference type="FunFam" id="2.60.40.60:FF:000037">
    <property type="entry name" value="FAT atypical cadherin 1"/>
    <property type="match status" value="2"/>
</dbReference>
<dbReference type="Proteomes" id="UP000230423">
    <property type="component" value="Unassembled WGS sequence"/>
</dbReference>
<keyword evidence="15" id="KW-1185">Reference proteome</keyword>
<dbReference type="PANTHER" id="PTHR24026">
    <property type="entry name" value="FAT ATYPICAL CADHERIN-RELATED"/>
    <property type="match status" value="1"/>
</dbReference>
<evidence type="ECO:0000256" key="7">
    <source>
        <dbReference type="ARBA" id="ARBA00022889"/>
    </source>
</evidence>
<evidence type="ECO:0000259" key="13">
    <source>
        <dbReference type="PROSITE" id="PS50268"/>
    </source>
</evidence>
<evidence type="ECO:0000256" key="4">
    <source>
        <dbReference type="ARBA" id="ARBA00022729"/>
    </source>
</evidence>
<evidence type="ECO:0000256" key="8">
    <source>
        <dbReference type="ARBA" id="ARBA00022989"/>
    </source>
</evidence>
<keyword evidence="7" id="KW-0130">Cell adhesion</keyword>
<dbReference type="EMBL" id="KZ346776">
    <property type="protein sequence ID" value="PIO69113.1"/>
    <property type="molecule type" value="Genomic_DNA"/>
</dbReference>
<feature type="domain" description="Cadherin" evidence="13">
    <location>
        <begin position="530"/>
        <end position="618"/>
    </location>
</feature>
<comment type="subcellular location">
    <subcellularLocation>
        <location evidence="1">Membrane</location>
        <topology evidence="1">Single-pass membrane protein</topology>
    </subcellularLocation>
</comment>
<dbReference type="PRINTS" id="PR00205">
    <property type="entry name" value="CADHERIN"/>
</dbReference>
<dbReference type="Pfam" id="PF00028">
    <property type="entry name" value="Cadherin"/>
    <property type="match status" value="3"/>
</dbReference>
<keyword evidence="8" id="KW-1133">Transmembrane helix</keyword>
<organism evidence="14 15">
    <name type="scientific">Teladorsagia circumcincta</name>
    <name type="common">Brown stomach worm</name>
    <name type="synonym">Ostertagia circumcincta</name>
    <dbReference type="NCBI Taxonomy" id="45464"/>
    <lineage>
        <taxon>Eukaryota</taxon>
        <taxon>Metazoa</taxon>
        <taxon>Ecdysozoa</taxon>
        <taxon>Nematoda</taxon>
        <taxon>Chromadorea</taxon>
        <taxon>Rhabditida</taxon>
        <taxon>Rhabditina</taxon>
        <taxon>Rhabditomorpha</taxon>
        <taxon>Strongyloidea</taxon>
        <taxon>Trichostrongylidae</taxon>
        <taxon>Teladorsagia</taxon>
    </lineage>
</organism>
<dbReference type="GO" id="GO:0005509">
    <property type="term" value="F:calcium ion binding"/>
    <property type="evidence" value="ECO:0007669"/>
    <property type="project" value="UniProtKB-UniRule"/>
</dbReference>
<evidence type="ECO:0000256" key="11">
    <source>
        <dbReference type="ARBA" id="ARBA00023180"/>
    </source>
</evidence>
<dbReference type="PANTHER" id="PTHR24026:SF136">
    <property type="entry name" value="PROTOCADHERIN-23"/>
    <property type="match status" value="1"/>
</dbReference>
<dbReference type="InterPro" id="IPR020894">
    <property type="entry name" value="Cadherin_CS"/>
</dbReference>
<keyword evidence="3" id="KW-0812">Transmembrane</keyword>
<protein>
    <submittedName>
        <fullName evidence="14">Cadherin domain protein</fullName>
    </submittedName>
</protein>
<name>A0A2G9UG21_TELCI</name>
<evidence type="ECO:0000256" key="12">
    <source>
        <dbReference type="PROSITE-ProRule" id="PRU00043"/>
    </source>
</evidence>
<dbReference type="CDD" id="cd11304">
    <property type="entry name" value="Cadherin_repeat"/>
    <property type="match status" value="6"/>
</dbReference>
<dbReference type="AlphaFoldDB" id="A0A2G9UG21"/>
<dbReference type="OrthoDB" id="5855789at2759"/>
<keyword evidence="11" id="KW-0325">Glycoprotein</keyword>
<gene>
    <name evidence="14" type="ORF">TELCIR_09078</name>
</gene>
<evidence type="ECO:0000313" key="15">
    <source>
        <dbReference type="Proteomes" id="UP000230423"/>
    </source>
</evidence>
<keyword evidence="9" id="KW-0472">Membrane</keyword>
<feature type="domain" description="Cadherin" evidence="13">
    <location>
        <begin position="325"/>
        <end position="420"/>
    </location>
</feature>
<dbReference type="InterPro" id="IPR015919">
    <property type="entry name" value="Cadherin-like_sf"/>
</dbReference>
<evidence type="ECO:0000256" key="6">
    <source>
        <dbReference type="ARBA" id="ARBA00022837"/>
    </source>
</evidence>